<dbReference type="GO" id="GO:0023052">
    <property type="term" value="P:signaling"/>
    <property type="evidence" value="ECO:0007669"/>
    <property type="project" value="UniProtKB-ARBA"/>
</dbReference>
<evidence type="ECO:0000259" key="17">
    <source>
        <dbReference type="PROSITE" id="PS50001"/>
    </source>
</evidence>
<feature type="compositionally biased region" description="Pro residues" evidence="16">
    <location>
        <begin position="658"/>
        <end position="670"/>
    </location>
</feature>
<comment type="subcellular location">
    <subcellularLocation>
        <location evidence="1">Cytoplasm</location>
    </subcellularLocation>
</comment>
<feature type="compositionally biased region" description="Basic and acidic residues" evidence="16">
    <location>
        <begin position="840"/>
        <end position="849"/>
    </location>
</feature>
<evidence type="ECO:0000259" key="18">
    <source>
        <dbReference type="PROSITE" id="PS50002"/>
    </source>
</evidence>
<dbReference type="PROSITE" id="PS50002">
    <property type="entry name" value="SH3"/>
    <property type="match status" value="1"/>
</dbReference>
<dbReference type="Gene3D" id="3.30.505.10">
    <property type="entry name" value="SH2 domain"/>
    <property type="match status" value="1"/>
</dbReference>
<dbReference type="InterPro" id="IPR035837">
    <property type="entry name" value="ABL_SH2"/>
</dbReference>
<comment type="catalytic activity">
    <reaction evidence="10 15">
        <text>L-tyrosyl-[protein] + ATP = O-phospho-L-tyrosyl-[protein] + ADP + H(+)</text>
        <dbReference type="Rhea" id="RHEA:10596"/>
        <dbReference type="Rhea" id="RHEA-COMP:10136"/>
        <dbReference type="Rhea" id="RHEA-COMP:20101"/>
        <dbReference type="ChEBI" id="CHEBI:15378"/>
        <dbReference type="ChEBI" id="CHEBI:30616"/>
        <dbReference type="ChEBI" id="CHEBI:46858"/>
        <dbReference type="ChEBI" id="CHEBI:61978"/>
        <dbReference type="ChEBI" id="CHEBI:456216"/>
        <dbReference type="EC" id="2.7.10.2"/>
    </reaction>
</comment>
<dbReference type="SMART" id="SM00219">
    <property type="entry name" value="TyrKc"/>
    <property type="match status" value="1"/>
</dbReference>
<organism evidence="20 21">
    <name type="scientific">Mesorhabditis spiculigera</name>
    <dbReference type="NCBI Taxonomy" id="96644"/>
    <lineage>
        <taxon>Eukaryota</taxon>
        <taxon>Metazoa</taxon>
        <taxon>Ecdysozoa</taxon>
        <taxon>Nematoda</taxon>
        <taxon>Chromadorea</taxon>
        <taxon>Rhabditida</taxon>
        <taxon>Rhabditina</taxon>
        <taxon>Rhabditomorpha</taxon>
        <taxon>Rhabditoidea</taxon>
        <taxon>Rhabditidae</taxon>
        <taxon>Mesorhabditinae</taxon>
        <taxon>Mesorhabditis</taxon>
    </lineage>
</organism>
<feature type="domain" description="SH3" evidence="18">
    <location>
        <begin position="31"/>
        <end position="104"/>
    </location>
</feature>
<proteinExistence type="inferred from homology"/>
<dbReference type="GO" id="GO:0005737">
    <property type="term" value="C:cytoplasm"/>
    <property type="evidence" value="ECO:0007669"/>
    <property type="project" value="UniProtKB-SubCell"/>
</dbReference>
<feature type="region of interest" description="Disordered" evidence="16">
    <location>
        <begin position="605"/>
        <end position="624"/>
    </location>
</feature>
<evidence type="ECO:0000256" key="14">
    <source>
        <dbReference type="PROSITE-ProRule" id="PRU10141"/>
    </source>
</evidence>
<feature type="domain" description="SH2" evidence="17">
    <location>
        <begin position="110"/>
        <end position="200"/>
    </location>
</feature>
<feature type="domain" description="Protein kinase" evidence="19">
    <location>
        <begin position="227"/>
        <end position="477"/>
    </location>
</feature>
<dbReference type="SUPFAM" id="SSF56112">
    <property type="entry name" value="Protein kinase-like (PK-like)"/>
    <property type="match status" value="1"/>
</dbReference>
<dbReference type="InterPro" id="IPR050198">
    <property type="entry name" value="Non-receptor_tyrosine_kinases"/>
</dbReference>
<dbReference type="Gene3D" id="1.10.510.10">
    <property type="entry name" value="Transferase(Phosphotransferase) domain 1"/>
    <property type="match status" value="1"/>
</dbReference>
<dbReference type="SMART" id="SM00252">
    <property type="entry name" value="SH2"/>
    <property type="match status" value="1"/>
</dbReference>
<evidence type="ECO:0000256" key="16">
    <source>
        <dbReference type="SAM" id="MobiDB-lite"/>
    </source>
</evidence>
<dbReference type="EC" id="2.7.10.2" evidence="15"/>
<evidence type="ECO:0000256" key="2">
    <source>
        <dbReference type="ARBA" id="ARBA00022443"/>
    </source>
</evidence>
<feature type="compositionally biased region" description="Basic and acidic residues" evidence="16">
    <location>
        <begin position="735"/>
        <end position="781"/>
    </location>
</feature>
<dbReference type="PROSITE" id="PS00109">
    <property type="entry name" value="PROTEIN_KINASE_TYR"/>
    <property type="match status" value="1"/>
</dbReference>
<dbReference type="PRINTS" id="PR00401">
    <property type="entry name" value="SH2DOMAIN"/>
</dbReference>
<dbReference type="FunFam" id="2.30.30.40:FF:000010">
    <property type="entry name" value="Tyrosine-protein kinase"/>
    <property type="match status" value="1"/>
</dbReference>
<dbReference type="InterPro" id="IPR011009">
    <property type="entry name" value="Kinase-like_dom_sf"/>
</dbReference>
<dbReference type="InterPro" id="IPR000719">
    <property type="entry name" value="Prot_kinase_dom"/>
</dbReference>
<dbReference type="AlphaFoldDB" id="A0AA36D9T6"/>
<evidence type="ECO:0000259" key="19">
    <source>
        <dbReference type="PROSITE" id="PS50011"/>
    </source>
</evidence>
<feature type="region of interest" description="Disordered" evidence="16">
    <location>
        <begin position="805"/>
        <end position="858"/>
    </location>
</feature>
<dbReference type="CDD" id="cd11850">
    <property type="entry name" value="SH3_Abl"/>
    <property type="match status" value="1"/>
</dbReference>
<dbReference type="EMBL" id="CATQJA010002665">
    <property type="protein sequence ID" value="CAJ0583362.1"/>
    <property type="molecule type" value="Genomic_DNA"/>
</dbReference>
<evidence type="ECO:0000256" key="13">
    <source>
        <dbReference type="PROSITE-ProRule" id="PRU00192"/>
    </source>
</evidence>
<dbReference type="FunFam" id="3.30.200.20:FF:000053">
    <property type="entry name" value="Tyrosine-protein kinase"/>
    <property type="match status" value="1"/>
</dbReference>
<evidence type="ECO:0000256" key="7">
    <source>
        <dbReference type="ARBA" id="ARBA00022840"/>
    </source>
</evidence>
<dbReference type="InterPro" id="IPR036860">
    <property type="entry name" value="SH2_dom_sf"/>
</dbReference>
<evidence type="ECO:0000256" key="5">
    <source>
        <dbReference type="ARBA" id="ARBA00022741"/>
    </source>
</evidence>
<dbReference type="InterPro" id="IPR008266">
    <property type="entry name" value="Tyr_kinase_AS"/>
</dbReference>
<feature type="compositionally biased region" description="Basic and acidic residues" evidence="16">
    <location>
        <begin position="673"/>
        <end position="683"/>
    </location>
</feature>
<dbReference type="Pfam" id="PF07714">
    <property type="entry name" value="PK_Tyr_Ser-Thr"/>
    <property type="match status" value="1"/>
</dbReference>
<keyword evidence="5 14" id="KW-0547">Nucleotide-binding</keyword>
<dbReference type="PROSITE" id="PS00107">
    <property type="entry name" value="PROTEIN_KINASE_ATP"/>
    <property type="match status" value="1"/>
</dbReference>
<dbReference type="PROSITE" id="PS50001">
    <property type="entry name" value="SH2"/>
    <property type="match status" value="1"/>
</dbReference>
<evidence type="ECO:0000256" key="15">
    <source>
        <dbReference type="RuleBase" id="RU362096"/>
    </source>
</evidence>
<keyword evidence="6 15" id="KW-0418">Kinase</keyword>
<sequence>MIKIDIVCSTLLEDLASISAAGGASSLAMGQEKALYIALYDFNGVGEDQLSIRKGDHIRLLCYNKTGEWCEGRLVATKRNDPASHKRIGMVGWLPTNYVCLDHSLDKYSWYHGKISRAESEELLSSGINGSYLVRESESVPGQWSISVRHDARVYHYRINIDADGRLFITQESKFNSMNELVQHHGNHPDGLICSLVYPAPRREHKTKGFSMSPFQPQGWEVDRTEITMSCKLGGGQYGDVYQGYWKNRDETVAVKTQKEAMTLPDFLAEAAIMTELRHPNLVKLLGVCTVEPPFFIITEFMCNGNLLDYLRRSDKSSLGPSTLMHMATQIAAGMAYLEGRNFIHRDLAARNCLVGKNNAVKVADFGLARFMREDTYTAHAGAKFPIKWTAPEGLAFNTFSTKSDVWAFGVLLWEIATYGMAPYPGVELSNVYSLLEKGFRMDCPDGCPQAVYRLMLQCWNWSPSDRPRFRNIHDSLLNLFPHNNIDEEVDRQLEMSRQRRARRSEVASIAPHVSHSPARRSVGLCSDFPPPPSEHQSRQPLPPPASTKPKFLMNVLHPRSNSHDDSAHSPTPLAERHLRKTVGRLGTMPKGQRIDAYLQSLNNDESEDAGSMTGSVPDDDSLDSQSQMLAQLKSRLKKTKSESPVSSQSASGEDTPSPAPSSSPRPIPPTRGTERDDGDQPRPKPRPRRSEPPPPAEEPSTPPMWKTKRTVRAEPKSDDKEQDYELQNRIRNLRHVERPHFSAEKGDGDDDRILNRRSEDERPRTADARDSMDLNPDRPEVQTARIRNLVTQKVAPLQHHRPFSVADASEESDCSSPALSTKIPDVQPRHFSTLQRTQKTPEKPENNKRLGGAKLGEDEAVMTRTHSLRDIATKFEQLNTAVQAAPLRTGLNPKRLSLMEKPKNPPMMGQMDHAAPSHSEQQSVSKESVLELAQRIEDCLRSAMEGKPNLIELGDRTQQFHSNCQIYAEMISPHSKFRYRELLNRVEVLARQVRSSSASSSTTVTSELLHNLDTHLQQIVQLIKR</sequence>
<dbReference type="SUPFAM" id="SSF50044">
    <property type="entry name" value="SH3-domain"/>
    <property type="match status" value="1"/>
</dbReference>
<evidence type="ECO:0000256" key="10">
    <source>
        <dbReference type="ARBA" id="ARBA00051245"/>
    </source>
</evidence>
<dbReference type="GO" id="GO:0048565">
    <property type="term" value="P:digestive tract development"/>
    <property type="evidence" value="ECO:0007669"/>
    <property type="project" value="UniProtKB-ARBA"/>
</dbReference>
<dbReference type="SUPFAM" id="SSF55550">
    <property type="entry name" value="SH2 domain"/>
    <property type="match status" value="1"/>
</dbReference>
<gene>
    <name evidence="20" type="ORF">MSPICULIGERA_LOCUS21446</name>
</gene>
<dbReference type="Gene3D" id="1.20.120.330">
    <property type="entry name" value="Nucleotidyltransferases domain 2"/>
    <property type="match status" value="1"/>
</dbReference>
<evidence type="ECO:0000256" key="9">
    <source>
        <dbReference type="ARBA" id="ARBA00023137"/>
    </source>
</evidence>
<evidence type="ECO:0000256" key="4">
    <source>
        <dbReference type="ARBA" id="ARBA00022679"/>
    </source>
</evidence>
<evidence type="ECO:0000256" key="12">
    <source>
        <dbReference type="PROSITE-ProRule" id="PRU00191"/>
    </source>
</evidence>
<dbReference type="InterPro" id="IPR020635">
    <property type="entry name" value="Tyr_kinase_cat_dom"/>
</dbReference>
<dbReference type="Gene3D" id="2.30.30.40">
    <property type="entry name" value="SH3 Domains"/>
    <property type="match status" value="1"/>
</dbReference>
<dbReference type="GO" id="GO:0004715">
    <property type="term" value="F:non-membrane spanning protein tyrosine kinase activity"/>
    <property type="evidence" value="ECO:0007669"/>
    <property type="project" value="UniProtKB-EC"/>
</dbReference>
<dbReference type="InterPro" id="IPR017441">
    <property type="entry name" value="Protein_kinase_ATP_BS"/>
</dbReference>
<feature type="region of interest" description="Disordered" evidence="16">
    <location>
        <begin position="634"/>
        <end position="782"/>
    </location>
</feature>
<dbReference type="SMART" id="SM00326">
    <property type="entry name" value="SH3"/>
    <property type="match status" value="1"/>
</dbReference>
<keyword evidence="4 15" id="KW-0808">Transferase</keyword>
<keyword evidence="2 13" id="KW-0728">SH3 domain</keyword>
<feature type="binding site" evidence="14">
    <location>
        <position position="256"/>
    </location>
    <ligand>
        <name>ATP</name>
        <dbReference type="ChEBI" id="CHEBI:30616"/>
    </ligand>
</feature>
<evidence type="ECO:0000256" key="8">
    <source>
        <dbReference type="ARBA" id="ARBA00022999"/>
    </source>
</evidence>
<dbReference type="InterPro" id="IPR036028">
    <property type="entry name" value="SH3-like_dom_sf"/>
</dbReference>
<dbReference type="CDD" id="cd09935">
    <property type="entry name" value="SH2_ABL"/>
    <property type="match status" value="1"/>
</dbReference>
<keyword evidence="21" id="KW-1185">Reference proteome</keyword>
<dbReference type="GO" id="GO:0005524">
    <property type="term" value="F:ATP binding"/>
    <property type="evidence" value="ECO:0007669"/>
    <property type="project" value="UniProtKB-UniRule"/>
</dbReference>
<dbReference type="InterPro" id="IPR001245">
    <property type="entry name" value="Ser-Thr/Tyr_kinase_cat_dom"/>
</dbReference>
<evidence type="ECO:0000313" key="21">
    <source>
        <dbReference type="Proteomes" id="UP001177023"/>
    </source>
</evidence>
<keyword evidence="8 12" id="KW-0727">SH2 domain</keyword>
<evidence type="ECO:0000256" key="11">
    <source>
        <dbReference type="ARBA" id="ARBA00061539"/>
    </source>
</evidence>
<dbReference type="FunFam" id="1.10.510.10:FF:000630">
    <property type="entry name" value="Tyrosine-protein kinase"/>
    <property type="match status" value="1"/>
</dbReference>
<feature type="region of interest" description="Disordered" evidence="16">
    <location>
        <begin position="494"/>
        <end position="592"/>
    </location>
</feature>
<dbReference type="Pfam" id="PF00017">
    <property type="entry name" value="SH2"/>
    <property type="match status" value="1"/>
</dbReference>
<comment type="caution">
    <text evidence="20">The sequence shown here is derived from an EMBL/GenBank/DDBJ whole genome shotgun (WGS) entry which is preliminary data.</text>
</comment>
<dbReference type="Pfam" id="PF08919">
    <property type="entry name" value="F_actin_bind"/>
    <property type="match status" value="1"/>
</dbReference>
<name>A0AA36D9T6_9BILA</name>
<evidence type="ECO:0000256" key="6">
    <source>
        <dbReference type="ARBA" id="ARBA00022777"/>
    </source>
</evidence>
<dbReference type="InterPro" id="IPR015015">
    <property type="entry name" value="F-actin-binding"/>
</dbReference>
<dbReference type="PANTHER" id="PTHR24418">
    <property type="entry name" value="TYROSINE-PROTEIN KINASE"/>
    <property type="match status" value="1"/>
</dbReference>
<accession>A0AA36D9T6</accession>
<reference evidence="20" key="1">
    <citation type="submission" date="2023-06" db="EMBL/GenBank/DDBJ databases">
        <authorList>
            <person name="Delattre M."/>
        </authorList>
    </citation>
    <scope>NUCLEOTIDE SEQUENCE</scope>
    <source>
        <strain evidence="20">AF72</strain>
    </source>
</reference>
<dbReference type="InterPro" id="IPR000980">
    <property type="entry name" value="SH2"/>
</dbReference>
<dbReference type="Pfam" id="PF00018">
    <property type="entry name" value="SH3_1"/>
    <property type="match status" value="1"/>
</dbReference>
<dbReference type="PROSITE" id="PS50011">
    <property type="entry name" value="PROTEIN_KINASE_DOM"/>
    <property type="match status" value="1"/>
</dbReference>
<evidence type="ECO:0000256" key="3">
    <source>
        <dbReference type="ARBA" id="ARBA00022490"/>
    </source>
</evidence>
<evidence type="ECO:0000256" key="1">
    <source>
        <dbReference type="ARBA" id="ARBA00004496"/>
    </source>
</evidence>
<feature type="compositionally biased region" description="Pro residues" evidence="16">
    <location>
        <begin position="693"/>
        <end position="703"/>
    </location>
</feature>
<dbReference type="PRINTS" id="PR00109">
    <property type="entry name" value="TYRKINASE"/>
</dbReference>
<dbReference type="InterPro" id="IPR001452">
    <property type="entry name" value="SH3_domain"/>
</dbReference>
<dbReference type="SMART" id="SM00808">
    <property type="entry name" value="FABD"/>
    <property type="match status" value="1"/>
</dbReference>
<keyword evidence="3" id="KW-0963">Cytoplasm</keyword>
<feature type="non-terminal residue" evidence="20">
    <location>
        <position position="1026"/>
    </location>
</feature>
<feature type="compositionally biased region" description="Polar residues" evidence="16">
    <location>
        <begin position="643"/>
        <end position="655"/>
    </location>
</feature>
<protein>
    <recommendedName>
        <fullName evidence="15">Tyrosine-protein kinase</fullName>
        <ecNumber evidence="15">2.7.10.2</ecNumber>
    </recommendedName>
</protein>
<keyword evidence="7 14" id="KW-0067">ATP-binding</keyword>
<keyword evidence="9 15" id="KW-0829">Tyrosine-protein kinase</keyword>
<dbReference type="FunFam" id="3.30.505.10:FF:000004">
    <property type="entry name" value="Tyrosine-protein kinase"/>
    <property type="match status" value="1"/>
</dbReference>
<comment type="similarity">
    <text evidence="11">Belongs to the protein kinase superfamily. Tyr protein kinase family. SRC subfamily.</text>
</comment>
<evidence type="ECO:0000313" key="20">
    <source>
        <dbReference type="EMBL" id="CAJ0583362.1"/>
    </source>
</evidence>
<dbReference type="GO" id="GO:0007154">
    <property type="term" value="P:cell communication"/>
    <property type="evidence" value="ECO:0007669"/>
    <property type="project" value="UniProtKB-ARBA"/>
</dbReference>
<dbReference type="Proteomes" id="UP001177023">
    <property type="component" value="Unassembled WGS sequence"/>
</dbReference>